<evidence type="ECO:0000256" key="1">
    <source>
        <dbReference type="ARBA" id="ARBA00004370"/>
    </source>
</evidence>
<dbReference type="InterPro" id="IPR002994">
    <property type="entry name" value="Surf1/Shy1"/>
</dbReference>
<dbReference type="RefSeq" id="XP_007377024.1">
    <property type="nucleotide sequence ID" value="XM_007376962.1"/>
</dbReference>
<keyword evidence="7" id="KW-1185">Reference proteome</keyword>
<proteinExistence type="inferred from homology"/>
<dbReference type="GO" id="GO:0033617">
    <property type="term" value="P:mitochondrial respiratory chain complex IV assembly"/>
    <property type="evidence" value="ECO:0007669"/>
    <property type="project" value="EnsemblFungi"/>
</dbReference>
<evidence type="ECO:0000256" key="4">
    <source>
        <dbReference type="ARBA" id="ARBA00023136"/>
    </source>
</evidence>
<evidence type="ECO:0000313" key="7">
    <source>
        <dbReference type="Proteomes" id="UP000000709"/>
    </source>
</evidence>
<dbReference type="InParanoid" id="G3ATM8"/>
<dbReference type="EMBL" id="GL996504">
    <property type="protein sequence ID" value="EGW30991.1"/>
    <property type="molecule type" value="Genomic_DNA"/>
</dbReference>
<feature type="transmembrane region" description="Helical" evidence="5">
    <location>
        <begin position="45"/>
        <end position="65"/>
    </location>
</feature>
<dbReference type="FunCoup" id="G3ATM8">
    <property type="interactions" value="370"/>
</dbReference>
<keyword evidence="4 5" id="KW-0472">Membrane</keyword>
<dbReference type="OMA" id="YLGTWQL"/>
<evidence type="ECO:0000313" key="6">
    <source>
        <dbReference type="EMBL" id="EGW30991.1"/>
    </source>
</evidence>
<name>G3ATM8_SPAPN</name>
<organism evidence="7">
    <name type="scientific">Spathaspora passalidarum (strain NRRL Y-27907 / 11-Y1)</name>
    <dbReference type="NCBI Taxonomy" id="619300"/>
    <lineage>
        <taxon>Eukaryota</taxon>
        <taxon>Fungi</taxon>
        <taxon>Dikarya</taxon>
        <taxon>Ascomycota</taxon>
        <taxon>Saccharomycotina</taxon>
        <taxon>Pichiomycetes</taxon>
        <taxon>Debaryomycetaceae</taxon>
        <taxon>Spathaspora</taxon>
    </lineage>
</organism>
<dbReference type="PANTHER" id="PTHR23427:SF2">
    <property type="entry name" value="SURFEIT LOCUS PROTEIN 1"/>
    <property type="match status" value="1"/>
</dbReference>
<comment type="function">
    <text evidence="5">Probably involved in the biogenesis of the COX complex.</text>
</comment>
<protein>
    <recommendedName>
        <fullName evidence="5">SURF1-like protein</fullName>
    </recommendedName>
</protein>
<sequence>MAIVLLHQLKQFQRSVKTSTLDWKPIKSVSGNLSLLEQQAKSPKLRAFFLGLMLAMPIISFWLGCWQVKRLKWKTDLIAKCENALAQPSMDDLPAVLDPSVIPDFEYRKFKVKGHFDYDNEMFLGPRIKDGVAGYLVVTPFVRSSGGKPILIERGWIHKDMVIPERRKTGYLSHLAMPQGEIEIEALFRIMPTRSSIQFEHEMGSRVFHFPDVPAMAEQSGSLPIYCQMIYDLRDHIEWKKEKKDDNTSKKKSSILGLLVHSKDQNVTDDDAFIAKLAEQDETLQFQEFEFIKEGVPIAATPKIKLNNNHMQYLVTWFGVSFASTILLLYNVWKTRQFSSADKIIAAKRQGKI</sequence>
<accession>G3ATM8</accession>
<dbReference type="GO" id="GO:0005743">
    <property type="term" value="C:mitochondrial inner membrane"/>
    <property type="evidence" value="ECO:0007669"/>
    <property type="project" value="UniProtKB-SubCell"/>
</dbReference>
<dbReference type="Pfam" id="PF02104">
    <property type="entry name" value="SURF1"/>
    <property type="match status" value="1"/>
</dbReference>
<evidence type="ECO:0000256" key="5">
    <source>
        <dbReference type="RuleBase" id="RU363076"/>
    </source>
</evidence>
<keyword evidence="2 5" id="KW-0812">Transmembrane</keyword>
<dbReference type="AlphaFoldDB" id="G3ATM8"/>
<keyword evidence="5" id="KW-0999">Mitochondrion inner membrane</keyword>
<comment type="subcellular location">
    <subcellularLocation>
        <location evidence="1">Membrane</location>
    </subcellularLocation>
    <subcellularLocation>
        <location evidence="5">Mitochondrion inner membrane</location>
        <topology evidence="5">Multi-pass membrane protein</topology>
    </subcellularLocation>
</comment>
<reference evidence="6 7" key="1">
    <citation type="journal article" date="2011" name="Proc. Natl. Acad. Sci. U.S.A.">
        <title>Comparative genomics of xylose-fermenting fungi for enhanced biofuel production.</title>
        <authorList>
            <person name="Wohlbach D.J."/>
            <person name="Kuo A."/>
            <person name="Sato T.K."/>
            <person name="Potts K.M."/>
            <person name="Salamov A.A."/>
            <person name="LaButti K.M."/>
            <person name="Sun H."/>
            <person name="Clum A."/>
            <person name="Pangilinan J.L."/>
            <person name="Lindquist E.A."/>
            <person name="Lucas S."/>
            <person name="Lapidus A."/>
            <person name="Jin M."/>
            <person name="Gunawan C."/>
            <person name="Balan V."/>
            <person name="Dale B.E."/>
            <person name="Jeffries T.W."/>
            <person name="Zinkel R."/>
            <person name="Barry K.W."/>
            <person name="Grigoriev I.V."/>
            <person name="Gasch A.P."/>
        </authorList>
    </citation>
    <scope>NUCLEOTIDE SEQUENCE [LARGE SCALE GENOMIC DNA]</scope>
    <source>
        <strain evidence="7">NRRL Y-27907 / 11-Y1</strain>
    </source>
</reference>
<keyword evidence="5" id="KW-0496">Mitochondrion</keyword>
<dbReference type="GO" id="GO:0051082">
    <property type="term" value="F:unfolded protein binding"/>
    <property type="evidence" value="ECO:0007669"/>
    <property type="project" value="EnsemblFungi"/>
</dbReference>
<dbReference type="eggNOG" id="KOG1563">
    <property type="taxonomic scope" value="Eukaryota"/>
</dbReference>
<evidence type="ECO:0000256" key="3">
    <source>
        <dbReference type="ARBA" id="ARBA00022989"/>
    </source>
</evidence>
<dbReference type="Proteomes" id="UP000000709">
    <property type="component" value="Unassembled WGS sequence"/>
</dbReference>
<evidence type="ECO:0000256" key="2">
    <source>
        <dbReference type="ARBA" id="ARBA00022692"/>
    </source>
</evidence>
<dbReference type="CDD" id="cd06662">
    <property type="entry name" value="SURF1"/>
    <property type="match status" value="1"/>
</dbReference>
<dbReference type="KEGG" id="spaa:SPAPADRAFT_72877"/>
<dbReference type="HOGENOM" id="CLU_047737_4_0_1"/>
<gene>
    <name evidence="6" type="ORF">SPAPADRAFT_72877</name>
</gene>
<feature type="transmembrane region" description="Helical" evidence="5">
    <location>
        <begin position="313"/>
        <end position="333"/>
    </location>
</feature>
<dbReference type="InterPro" id="IPR045214">
    <property type="entry name" value="Surf1/Surf4"/>
</dbReference>
<comment type="similarity">
    <text evidence="5">Belongs to the SURF1 family.</text>
</comment>
<dbReference type="GeneID" id="18875460"/>
<dbReference type="STRING" id="619300.G3ATM8"/>
<keyword evidence="3 5" id="KW-1133">Transmembrane helix</keyword>
<dbReference type="OrthoDB" id="10040024at2759"/>
<dbReference type="PANTHER" id="PTHR23427">
    <property type="entry name" value="SURFEIT LOCUS PROTEIN"/>
    <property type="match status" value="1"/>
</dbReference>
<dbReference type="PROSITE" id="PS50895">
    <property type="entry name" value="SURF1"/>
    <property type="match status" value="1"/>
</dbReference>